<organism evidence="1 2">
    <name type="scientific">Fibroporia radiculosa</name>
    <dbReference type="NCBI Taxonomy" id="599839"/>
    <lineage>
        <taxon>Eukaryota</taxon>
        <taxon>Fungi</taxon>
        <taxon>Dikarya</taxon>
        <taxon>Basidiomycota</taxon>
        <taxon>Agaricomycotina</taxon>
        <taxon>Agaricomycetes</taxon>
        <taxon>Polyporales</taxon>
        <taxon>Fibroporiaceae</taxon>
        <taxon>Fibroporia</taxon>
    </lineage>
</organism>
<sequence length="557" mass="62260">MRDESDESAALVRIITALGGPELSPQELDWAISLPAGQAIVQWLTLQTTNISKEEDVNIMDIQTRASLHQIALHAEEAKDMNMIIDAPRATAEHSNTLTATPLGYIGVHTLHSQMVRNESEAQLLEDEIRLLKHRFKGIKMASKQLNRSIEALQRSRGSTDETLRRQQELLEESSIHADSLIARSNSIAGKLLNGAIIPTLVKDDSRPSILNLRKRLADLSTRRTELVKIAQERNEQIVQAHGSLPNVLEIEHETTRLQVHLRKLSSNIHGLSSSQAAAGSYCTEMDKICKELGAVEDSQSKRAILERIAGEVDTKCDKDHVDVNEIDVISELNRAWKLDQLALLSAREMMADEMNLHLKQQSFYPLEELQSTLLKSSSHVFETEALVSALTEELEEVADDAESAKRSKLLHPDPGVFSEKEAGLVDLLKSMQHLRPPDAPPLVLLNEEDLKNEIDIISRQSRAASRKEMQWASELSQQILSLTNHHAPLVAALYANSPVNTSPPFIPPRDEQVLEEQAHQTADELNVAVAKCQKEPVSDRDKQKLNAFIDKWTKDR</sequence>
<dbReference type="Proteomes" id="UP000006352">
    <property type="component" value="Unassembled WGS sequence"/>
</dbReference>
<dbReference type="RefSeq" id="XP_012184500.1">
    <property type="nucleotide sequence ID" value="XM_012329110.1"/>
</dbReference>
<evidence type="ECO:0000313" key="1">
    <source>
        <dbReference type="EMBL" id="CCM05217.1"/>
    </source>
</evidence>
<dbReference type="GeneID" id="24100128"/>
<dbReference type="EMBL" id="HE797182">
    <property type="protein sequence ID" value="CCM05217.1"/>
    <property type="molecule type" value="Genomic_DNA"/>
</dbReference>
<reference evidence="1 2" key="1">
    <citation type="journal article" date="2012" name="Appl. Environ. Microbiol.">
        <title>Short-read sequencing for genomic analysis of the brown rot fungus Fibroporia radiculosa.</title>
        <authorList>
            <person name="Tang J.D."/>
            <person name="Perkins A.D."/>
            <person name="Sonstegard T.S."/>
            <person name="Schroeder S.G."/>
            <person name="Burgess S.C."/>
            <person name="Diehl S.V."/>
        </authorList>
    </citation>
    <scope>NUCLEOTIDE SEQUENCE [LARGE SCALE GENOMIC DNA]</scope>
    <source>
        <strain evidence="1 2">TFFH 294</strain>
    </source>
</reference>
<protein>
    <submittedName>
        <fullName evidence="1">Uncharacterized protein</fullName>
    </submittedName>
</protein>
<dbReference type="HOGENOM" id="CLU_035916_0_0_1"/>
<accession>J4I0N7</accession>
<dbReference type="InParanoid" id="J4I0N7"/>
<evidence type="ECO:0000313" key="2">
    <source>
        <dbReference type="Proteomes" id="UP000006352"/>
    </source>
</evidence>
<name>J4I0N7_9APHY</name>
<dbReference type="AlphaFoldDB" id="J4I0N7"/>
<keyword evidence="2" id="KW-1185">Reference proteome</keyword>
<dbReference type="OrthoDB" id="2754287at2759"/>
<gene>
    <name evidence="1" type="ORF">FIBRA_07427</name>
</gene>
<proteinExistence type="predicted"/>